<keyword evidence="4 7" id="KW-0808">Transferase</keyword>
<evidence type="ECO:0000256" key="4">
    <source>
        <dbReference type="ARBA" id="ARBA00022679"/>
    </source>
</evidence>
<dbReference type="PROSITE" id="PS01131">
    <property type="entry name" value="RRNA_A_DIMETH"/>
    <property type="match status" value="1"/>
</dbReference>
<evidence type="ECO:0000313" key="11">
    <source>
        <dbReference type="Proteomes" id="UP000663859"/>
    </source>
</evidence>
<dbReference type="PANTHER" id="PTHR11727">
    <property type="entry name" value="DIMETHYLADENOSINE TRANSFERASE"/>
    <property type="match status" value="1"/>
</dbReference>
<keyword evidence="1 7" id="KW-0963">Cytoplasm</keyword>
<evidence type="ECO:0000256" key="5">
    <source>
        <dbReference type="ARBA" id="ARBA00022691"/>
    </source>
</evidence>
<gene>
    <name evidence="7 10" type="primary">rsmA</name>
    <name evidence="7" type="synonym">ksgA</name>
    <name evidence="10" type="ORF">MPNT_30118</name>
</gene>
<dbReference type="Gene3D" id="1.10.8.100">
    <property type="entry name" value="Ribosomal RNA adenine dimethylase-like, domain 2"/>
    <property type="match status" value="1"/>
</dbReference>
<keyword evidence="11" id="KW-1185">Reference proteome</keyword>
<dbReference type="EC" id="2.1.1.182" evidence="7"/>
<comment type="similarity">
    <text evidence="7">Belongs to the class I-like SAM-binding methyltransferase superfamily. rRNA adenine N(6)-methyltransferase family. RsmA subfamily.</text>
</comment>
<evidence type="ECO:0000259" key="9">
    <source>
        <dbReference type="SMART" id="SM00650"/>
    </source>
</evidence>
<keyword evidence="6 7" id="KW-0694">RNA-binding</keyword>
<dbReference type="InterPro" id="IPR011530">
    <property type="entry name" value="rRNA_adenine_dimethylase"/>
</dbReference>
<comment type="caution">
    <text evidence="10">The sequence shown here is derived from an EMBL/GenBank/DDBJ whole genome shotgun (WGS) entry which is preliminary data.</text>
</comment>
<reference evidence="10" key="1">
    <citation type="submission" date="2021-02" db="EMBL/GenBank/DDBJ databases">
        <authorList>
            <person name="Cremers G."/>
            <person name="Picone N."/>
        </authorList>
    </citation>
    <scope>NUCLEOTIDE SEQUENCE</scope>
    <source>
        <strain evidence="10">PQ17</strain>
    </source>
</reference>
<dbReference type="GO" id="GO:0005829">
    <property type="term" value="C:cytosol"/>
    <property type="evidence" value="ECO:0007669"/>
    <property type="project" value="TreeGrafter"/>
</dbReference>
<feature type="binding site" evidence="7 8">
    <location>
        <position position="74"/>
    </location>
    <ligand>
        <name>S-adenosyl-L-methionine</name>
        <dbReference type="ChEBI" id="CHEBI:59789"/>
    </ligand>
</feature>
<keyword evidence="2 7" id="KW-0698">rRNA processing</keyword>
<evidence type="ECO:0000256" key="6">
    <source>
        <dbReference type="ARBA" id="ARBA00022884"/>
    </source>
</evidence>
<dbReference type="InterPro" id="IPR029063">
    <property type="entry name" value="SAM-dependent_MTases_sf"/>
</dbReference>
<dbReference type="HAMAP" id="MF_00607">
    <property type="entry name" value="16SrRNA_methyltr_A"/>
    <property type="match status" value="1"/>
</dbReference>
<evidence type="ECO:0000313" key="10">
    <source>
        <dbReference type="EMBL" id="CAF0699081.1"/>
    </source>
</evidence>
<feature type="binding site" evidence="7 8">
    <location>
        <position position="26"/>
    </location>
    <ligand>
        <name>S-adenosyl-L-methionine</name>
        <dbReference type="ChEBI" id="CHEBI:59789"/>
    </ligand>
</feature>
<evidence type="ECO:0000256" key="7">
    <source>
        <dbReference type="HAMAP-Rule" id="MF_00607"/>
    </source>
</evidence>
<keyword evidence="3 7" id="KW-0489">Methyltransferase</keyword>
<dbReference type="SUPFAM" id="SSF53335">
    <property type="entry name" value="S-adenosyl-L-methionine-dependent methyltransferases"/>
    <property type="match status" value="1"/>
</dbReference>
<dbReference type="PROSITE" id="PS51689">
    <property type="entry name" value="SAM_RNA_A_N6_MT"/>
    <property type="match status" value="1"/>
</dbReference>
<dbReference type="InterPro" id="IPR020596">
    <property type="entry name" value="rRNA_Ade_Mease_Trfase_CS"/>
</dbReference>
<dbReference type="Proteomes" id="UP000663859">
    <property type="component" value="Unassembled WGS sequence"/>
</dbReference>
<feature type="domain" description="Ribosomal RNA adenine methylase transferase N-terminal" evidence="9">
    <location>
        <begin position="31"/>
        <end position="202"/>
    </location>
</feature>
<dbReference type="AlphaFoldDB" id="A0A8J2FSK6"/>
<comment type="catalytic activity">
    <reaction evidence="7">
        <text>adenosine(1518)/adenosine(1519) in 16S rRNA + 4 S-adenosyl-L-methionine = N(6)-dimethyladenosine(1518)/N(6)-dimethyladenosine(1519) in 16S rRNA + 4 S-adenosyl-L-homocysteine + 4 H(+)</text>
        <dbReference type="Rhea" id="RHEA:19609"/>
        <dbReference type="Rhea" id="RHEA-COMP:10232"/>
        <dbReference type="Rhea" id="RHEA-COMP:10233"/>
        <dbReference type="ChEBI" id="CHEBI:15378"/>
        <dbReference type="ChEBI" id="CHEBI:57856"/>
        <dbReference type="ChEBI" id="CHEBI:59789"/>
        <dbReference type="ChEBI" id="CHEBI:74411"/>
        <dbReference type="ChEBI" id="CHEBI:74493"/>
        <dbReference type="EC" id="2.1.1.182"/>
    </reaction>
</comment>
<feature type="binding site" evidence="7 8">
    <location>
        <position position="99"/>
    </location>
    <ligand>
        <name>S-adenosyl-L-methionine</name>
        <dbReference type="ChEBI" id="CHEBI:59789"/>
    </ligand>
</feature>
<dbReference type="InterPro" id="IPR023165">
    <property type="entry name" value="rRNA_Ade_diMease-like_C"/>
</dbReference>
<dbReference type="Pfam" id="PF00398">
    <property type="entry name" value="RrnaAD"/>
    <property type="match status" value="1"/>
</dbReference>
<evidence type="ECO:0000256" key="2">
    <source>
        <dbReference type="ARBA" id="ARBA00022552"/>
    </source>
</evidence>
<evidence type="ECO:0000256" key="1">
    <source>
        <dbReference type="ARBA" id="ARBA00022490"/>
    </source>
</evidence>
<comment type="subcellular location">
    <subcellularLocation>
        <location evidence="7">Cytoplasm</location>
    </subcellularLocation>
</comment>
<dbReference type="RefSeq" id="WP_174582101.1">
    <property type="nucleotide sequence ID" value="NZ_CAJNOB010000023.1"/>
</dbReference>
<dbReference type="NCBIfam" id="TIGR00755">
    <property type="entry name" value="ksgA"/>
    <property type="match status" value="1"/>
</dbReference>
<accession>A0A8J2FSK6</accession>
<feature type="binding site" evidence="7 8">
    <location>
        <position position="117"/>
    </location>
    <ligand>
        <name>S-adenosyl-L-methionine</name>
        <dbReference type="ChEBI" id="CHEBI:59789"/>
    </ligand>
</feature>
<name>A0A8J2FSK6_9BACT</name>
<dbReference type="EMBL" id="CAJNOB010000023">
    <property type="protein sequence ID" value="CAF0699081.1"/>
    <property type="molecule type" value="Genomic_DNA"/>
</dbReference>
<dbReference type="InterPro" id="IPR001737">
    <property type="entry name" value="KsgA/Erm"/>
</dbReference>
<proteinExistence type="inferred from homology"/>
<dbReference type="Gene3D" id="3.40.50.150">
    <property type="entry name" value="Vaccinia Virus protein VP39"/>
    <property type="match status" value="1"/>
</dbReference>
<dbReference type="SMART" id="SM00650">
    <property type="entry name" value="rADc"/>
    <property type="match status" value="1"/>
</dbReference>
<organism evidence="10 11">
    <name type="scientific">Candidatus Methylacidithermus pantelleriae</name>
    <dbReference type="NCBI Taxonomy" id="2744239"/>
    <lineage>
        <taxon>Bacteria</taxon>
        <taxon>Pseudomonadati</taxon>
        <taxon>Verrucomicrobiota</taxon>
        <taxon>Methylacidiphilae</taxon>
        <taxon>Methylacidiphilales</taxon>
        <taxon>Methylacidiphilaceae</taxon>
        <taxon>Candidatus Methylacidithermus</taxon>
    </lineage>
</organism>
<dbReference type="CDD" id="cd02440">
    <property type="entry name" value="AdoMet_MTases"/>
    <property type="match status" value="1"/>
</dbReference>
<dbReference type="InterPro" id="IPR020598">
    <property type="entry name" value="rRNA_Ade_methylase_Trfase_N"/>
</dbReference>
<dbReference type="GO" id="GO:0003723">
    <property type="term" value="F:RNA binding"/>
    <property type="evidence" value="ECO:0007669"/>
    <property type="project" value="UniProtKB-UniRule"/>
</dbReference>
<comment type="function">
    <text evidence="7">Specifically dimethylates two adjacent adenosines (A1518 and A1519) in the loop of a conserved hairpin near the 3'-end of 16S rRNA in the 30S particle. May play a critical role in biogenesis of 30S subunits.</text>
</comment>
<dbReference type="GO" id="GO:0052908">
    <property type="term" value="F:16S rRNA (adenine(1518)-N(6)/adenine(1519)-N(6))-dimethyltransferase activity"/>
    <property type="evidence" value="ECO:0007669"/>
    <property type="project" value="UniProtKB-EC"/>
</dbReference>
<feature type="binding site" evidence="7 8">
    <location>
        <position position="53"/>
    </location>
    <ligand>
        <name>S-adenosyl-L-methionine</name>
        <dbReference type="ChEBI" id="CHEBI:59789"/>
    </ligand>
</feature>
<feature type="binding site" evidence="7 8">
    <location>
        <position position="24"/>
    </location>
    <ligand>
        <name>S-adenosyl-L-methionine</name>
        <dbReference type="ChEBI" id="CHEBI:59789"/>
    </ligand>
</feature>
<evidence type="ECO:0000256" key="3">
    <source>
        <dbReference type="ARBA" id="ARBA00022603"/>
    </source>
</evidence>
<dbReference type="PANTHER" id="PTHR11727:SF7">
    <property type="entry name" value="DIMETHYLADENOSINE TRANSFERASE-RELATED"/>
    <property type="match status" value="1"/>
</dbReference>
<sequence>MTLSDIRYWLTRYGIFPKKSLGQHFLSDANLARALVRLALEGWDKLEGVVEIGPGLGALTEVLLAKGLSVVALEIDPKLCRVLRERFGTQPSFRLVEGDARKVELAPTDRFPLVLGNLPYNVGTRLVLDWIYYRYCPKRFLVTLQREVAERFVARPSSHAYSALSVLIQVEYRARIVKRIGPEVFYPRPEVESSAVVLDWQPKRQWTREERMSFYQLVRRAFTHRRKMLSAALGRPDSRRPEELSAEDWLALWEKLYVEGQLLARNKEAGPTPSSLG</sequence>
<evidence type="ECO:0000256" key="8">
    <source>
        <dbReference type="PROSITE-ProRule" id="PRU01026"/>
    </source>
</evidence>
<keyword evidence="5 7" id="KW-0949">S-adenosyl-L-methionine</keyword>
<protein>
    <recommendedName>
        <fullName evidence="7">Ribosomal RNA small subunit methyltransferase A</fullName>
        <ecNumber evidence="7">2.1.1.182</ecNumber>
    </recommendedName>
    <alternativeName>
        <fullName evidence="7">16S rRNA (adenine(1518)-N(6)/adenine(1519)-N(6))-dimethyltransferase</fullName>
    </alternativeName>
    <alternativeName>
        <fullName evidence="7">16S rRNA dimethyladenosine transferase</fullName>
    </alternativeName>
    <alternativeName>
        <fullName evidence="7">16S rRNA dimethylase</fullName>
    </alternativeName>
    <alternativeName>
        <fullName evidence="7">S-adenosylmethionine-6-N', N'-adenosyl(rRNA) dimethyltransferase</fullName>
    </alternativeName>
</protein>